<dbReference type="Gene3D" id="3.40.50.300">
    <property type="entry name" value="P-loop containing nucleotide triphosphate hydrolases"/>
    <property type="match status" value="1"/>
</dbReference>
<evidence type="ECO:0000256" key="6">
    <source>
        <dbReference type="ARBA" id="ARBA00023136"/>
    </source>
</evidence>
<evidence type="ECO:0000259" key="8">
    <source>
        <dbReference type="PROSITE" id="PS50893"/>
    </source>
</evidence>
<dbReference type="PROSITE" id="PS50929">
    <property type="entry name" value="ABC_TM1F"/>
    <property type="match status" value="1"/>
</dbReference>
<dbReference type="InterPro" id="IPR039421">
    <property type="entry name" value="Type_1_exporter"/>
</dbReference>
<dbReference type="Pfam" id="PF00664">
    <property type="entry name" value="ABC_membrane"/>
    <property type="match status" value="1"/>
</dbReference>
<dbReference type="PANTHER" id="PTHR43394">
    <property type="entry name" value="ATP-DEPENDENT PERMEASE MDL1, MITOCHONDRIAL"/>
    <property type="match status" value="1"/>
</dbReference>
<dbReference type="EMBL" id="CP133270">
    <property type="protein sequence ID" value="WVX66190.1"/>
    <property type="molecule type" value="Genomic_DNA"/>
</dbReference>
<feature type="transmembrane region" description="Helical" evidence="7">
    <location>
        <begin position="74"/>
        <end position="95"/>
    </location>
</feature>
<evidence type="ECO:0000313" key="11">
    <source>
        <dbReference type="Proteomes" id="UP001330434"/>
    </source>
</evidence>
<dbReference type="Gene3D" id="1.20.1560.10">
    <property type="entry name" value="ABC transporter type 1, transmembrane domain"/>
    <property type="match status" value="1"/>
</dbReference>
<comment type="subcellular location">
    <subcellularLocation>
        <location evidence="1">Cell membrane</location>
        <topology evidence="1">Multi-pass membrane protein</topology>
    </subcellularLocation>
</comment>
<evidence type="ECO:0000256" key="4">
    <source>
        <dbReference type="ARBA" id="ARBA00022840"/>
    </source>
</evidence>
<reference evidence="10 11" key="1">
    <citation type="journal article" date="2024" name="Environ. Microbiol.">
        <title>Novel evolutionary insights on the interactions of the Holosporales (Alphaproteobacteria) with eukaryotic hosts from comparative genomics.</title>
        <authorList>
            <person name="Giovannini M."/>
            <person name="Petroni G."/>
            <person name="Castelli M."/>
        </authorList>
    </citation>
    <scope>NUCLEOTIDE SEQUENCE [LARGE SCALE GENOMIC DNA]</scope>
    <source>
        <strain evidence="10 11">US_Bl 15I1</strain>
    </source>
</reference>
<keyword evidence="3" id="KW-0547">Nucleotide-binding</keyword>
<dbReference type="InterPro" id="IPR017871">
    <property type="entry name" value="ABC_transporter-like_CS"/>
</dbReference>
<keyword evidence="2 7" id="KW-0812">Transmembrane</keyword>
<evidence type="ECO:0000256" key="3">
    <source>
        <dbReference type="ARBA" id="ARBA00022741"/>
    </source>
</evidence>
<dbReference type="RefSeq" id="WP_331256712.1">
    <property type="nucleotide sequence ID" value="NZ_CP133270.1"/>
</dbReference>
<dbReference type="SUPFAM" id="SSF52540">
    <property type="entry name" value="P-loop containing nucleoside triphosphate hydrolases"/>
    <property type="match status" value="1"/>
</dbReference>
<evidence type="ECO:0000256" key="2">
    <source>
        <dbReference type="ARBA" id="ARBA00022692"/>
    </source>
</evidence>
<evidence type="ECO:0000259" key="9">
    <source>
        <dbReference type="PROSITE" id="PS50929"/>
    </source>
</evidence>
<dbReference type="InterPro" id="IPR036640">
    <property type="entry name" value="ABC1_TM_sf"/>
</dbReference>
<keyword evidence="5 7" id="KW-1133">Transmembrane helix</keyword>
<dbReference type="Proteomes" id="UP001330434">
    <property type="component" value="Chromosome"/>
</dbReference>
<dbReference type="CDD" id="cd03249">
    <property type="entry name" value="ABC_MTABC3_MDL1_MDL2"/>
    <property type="match status" value="1"/>
</dbReference>
<dbReference type="InterPro" id="IPR003593">
    <property type="entry name" value="AAA+_ATPase"/>
</dbReference>
<keyword evidence="6 7" id="KW-0472">Membrane</keyword>
<dbReference type="CDD" id="cd18575">
    <property type="entry name" value="ABC_6TM_bac_exporter_ABCB8_10_like"/>
    <property type="match status" value="1"/>
</dbReference>
<feature type="domain" description="ABC transmembrane type-1" evidence="9">
    <location>
        <begin position="39"/>
        <end position="321"/>
    </location>
</feature>
<protein>
    <submittedName>
        <fullName evidence="10">ABC transporter ATP-binding/permease protein</fullName>
    </submittedName>
</protein>
<organism evidence="10 11">
    <name type="scientific">Candidatus Bealeia paramacronuclearis</name>
    <dbReference type="NCBI Taxonomy" id="1921001"/>
    <lineage>
        <taxon>Bacteria</taxon>
        <taxon>Pseudomonadati</taxon>
        <taxon>Pseudomonadota</taxon>
        <taxon>Alphaproteobacteria</taxon>
        <taxon>Holosporales</taxon>
        <taxon>Holosporaceae</taxon>
        <taxon>Candidatus Bealeia</taxon>
    </lineage>
</organism>
<dbReference type="InterPro" id="IPR011527">
    <property type="entry name" value="ABC1_TM_dom"/>
</dbReference>
<dbReference type="PROSITE" id="PS00211">
    <property type="entry name" value="ABC_TRANSPORTER_1"/>
    <property type="match status" value="1"/>
</dbReference>
<dbReference type="GO" id="GO:0005524">
    <property type="term" value="F:ATP binding"/>
    <property type="evidence" value="ECO:0007669"/>
    <property type="project" value="UniProtKB-KW"/>
</dbReference>
<dbReference type="PANTHER" id="PTHR43394:SF1">
    <property type="entry name" value="ATP-BINDING CASSETTE SUB-FAMILY B MEMBER 10, MITOCHONDRIAL"/>
    <property type="match status" value="1"/>
</dbReference>
<feature type="transmembrane region" description="Helical" evidence="7">
    <location>
        <begin position="292"/>
        <end position="312"/>
    </location>
</feature>
<proteinExistence type="predicted"/>
<sequence length="600" mass="66349">MLREPSYAEENQLPSRARAPIQSLKKLTPFLKPYPKIMILSFTSICVAAGSVIAVGSALKYLVDFGFKNNGSSLLTWAILVLFLVIIVMACASYMRLYYVSNLAEHLVADIRKAVFTHLIKQDVNFFESTRLGEIQSRLTTDTTLLQIVMGTSIPVAIRNILIIIFGIGMLMTTSLLLSVVILVLIPVVLIPIILYGKKVRKFSRKTQEETAEISIRLDETFGFIRTVFAYCREKYMAISFSEHVTRAYDASMERVQARALLTAFVMILVFSGVSVVLWIGGQKVITGEMSAGALSAFVFYAVAVAGASGSLSEIHGDLLRAAGGCDRIIEFLNLKSEIQSPSTPAPFPSPLRGEIKFERITFTYPARPDKMVLEDFSLDIASGETVAVVGLSGAGKSTLISLILRFYDPKFGRVTLDGVDIRSLNLDDLRRPMGYVSQDPILFSTTISENIRFGDLNATQDDIRKAAEAAYALEFIESMPQGFETFVGEKGVQLSGGQRQRIAVARAILRNPRILLLDEATSALDTESEGHVQNALTKLMEGRTTLMIAHRLSTIRHAHRIIVLDQGRIVAEGPHDQLMAQEGLYQRLASIQFQYDEKP</sequence>
<feature type="transmembrane region" description="Helical" evidence="7">
    <location>
        <begin position="145"/>
        <end position="170"/>
    </location>
</feature>
<dbReference type="Pfam" id="PF00005">
    <property type="entry name" value="ABC_tran"/>
    <property type="match status" value="1"/>
</dbReference>
<keyword evidence="11" id="KW-1185">Reference proteome</keyword>
<feature type="domain" description="ABC transporter" evidence="8">
    <location>
        <begin position="356"/>
        <end position="592"/>
    </location>
</feature>
<dbReference type="InterPro" id="IPR027417">
    <property type="entry name" value="P-loop_NTPase"/>
</dbReference>
<evidence type="ECO:0000256" key="7">
    <source>
        <dbReference type="SAM" id="Phobius"/>
    </source>
</evidence>
<accession>A0ABZ2C1D2</accession>
<feature type="transmembrane region" description="Helical" evidence="7">
    <location>
        <begin position="260"/>
        <end position="280"/>
    </location>
</feature>
<dbReference type="SMART" id="SM00382">
    <property type="entry name" value="AAA"/>
    <property type="match status" value="1"/>
</dbReference>
<dbReference type="InterPro" id="IPR003439">
    <property type="entry name" value="ABC_transporter-like_ATP-bd"/>
</dbReference>
<feature type="transmembrane region" description="Helical" evidence="7">
    <location>
        <begin position="176"/>
        <end position="196"/>
    </location>
</feature>
<gene>
    <name evidence="10" type="ORF">Bealeia1_00364</name>
</gene>
<dbReference type="PROSITE" id="PS50893">
    <property type="entry name" value="ABC_TRANSPORTER_2"/>
    <property type="match status" value="1"/>
</dbReference>
<evidence type="ECO:0000313" key="10">
    <source>
        <dbReference type="EMBL" id="WVX66190.1"/>
    </source>
</evidence>
<dbReference type="SUPFAM" id="SSF90123">
    <property type="entry name" value="ABC transporter transmembrane region"/>
    <property type="match status" value="1"/>
</dbReference>
<name>A0ABZ2C1D2_9PROT</name>
<keyword evidence="4 10" id="KW-0067">ATP-binding</keyword>
<feature type="transmembrane region" description="Helical" evidence="7">
    <location>
        <begin position="37"/>
        <end position="62"/>
    </location>
</feature>
<evidence type="ECO:0000256" key="1">
    <source>
        <dbReference type="ARBA" id="ARBA00004651"/>
    </source>
</evidence>
<evidence type="ECO:0000256" key="5">
    <source>
        <dbReference type="ARBA" id="ARBA00022989"/>
    </source>
</evidence>